<gene>
    <name evidence="4" type="ORF">GCM10017783_03980</name>
</gene>
<dbReference type="PANTHER" id="PTHR43877:SF6">
    <property type="entry name" value="GCN5-RELATED N-ACETYLTRANSFERASE"/>
    <property type="match status" value="1"/>
</dbReference>
<keyword evidence="2" id="KW-0012">Acyltransferase</keyword>
<name>A0ABQ3K1T9_9DEIO</name>
<dbReference type="InterPro" id="IPR016181">
    <property type="entry name" value="Acyl_CoA_acyltransferase"/>
</dbReference>
<evidence type="ECO:0000256" key="1">
    <source>
        <dbReference type="ARBA" id="ARBA00022679"/>
    </source>
</evidence>
<feature type="domain" description="N-acetyltransferase" evidence="3">
    <location>
        <begin position="167"/>
        <end position="320"/>
    </location>
</feature>
<protein>
    <submittedName>
        <fullName evidence="4">Phosphinothricin acetyltransferase</fullName>
    </submittedName>
</protein>
<dbReference type="InterPro" id="IPR050832">
    <property type="entry name" value="Bact_Acetyltransf"/>
</dbReference>
<dbReference type="Proteomes" id="UP000632154">
    <property type="component" value="Unassembled WGS sequence"/>
</dbReference>
<feature type="domain" description="N-acetyltransferase" evidence="3">
    <location>
        <begin position="2"/>
        <end position="151"/>
    </location>
</feature>
<dbReference type="PANTHER" id="PTHR43877">
    <property type="entry name" value="AMINOALKYLPHOSPHONATE N-ACETYLTRANSFERASE-RELATED-RELATED"/>
    <property type="match status" value="1"/>
</dbReference>
<sequence>MTTLRPATPADLTATLAIYNAVYPHHAKSLEETEHFLAQLRGSPLQPHLHDWVAEEDGEIVGTARLWQAPWMFHPDRYHLELMVLPEFRGRGIGGALFAAVWQHGQERGAREVLAGAKETEMQALAMLQRRGFRQVMRFFDSVLRLQDFDPQRWQAEMQLPEGVRALTFADLKAEIGEDAAWQAYFDCYREARLDVPRTAPPSEATFAEFLKYRSQPKFSPTGVWLAVTDAGEVVALSELWRDSANPKRLNVGLTATRRAYRRRGLGLALKLRGMVQAQAEGIREIWTNNASNNVPMLALNDALGFVRQPAHVECQWGGV</sequence>
<evidence type="ECO:0000256" key="2">
    <source>
        <dbReference type="ARBA" id="ARBA00023315"/>
    </source>
</evidence>
<organism evidence="4 5">
    <name type="scientific">Deinococcus piscis</name>
    <dbReference type="NCBI Taxonomy" id="394230"/>
    <lineage>
        <taxon>Bacteria</taxon>
        <taxon>Thermotogati</taxon>
        <taxon>Deinococcota</taxon>
        <taxon>Deinococci</taxon>
        <taxon>Deinococcales</taxon>
        <taxon>Deinococcaceae</taxon>
        <taxon>Deinococcus</taxon>
    </lineage>
</organism>
<dbReference type="CDD" id="cd04301">
    <property type="entry name" value="NAT_SF"/>
    <property type="match status" value="1"/>
</dbReference>
<evidence type="ECO:0000313" key="5">
    <source>
        <dbReference type="Proteomes" id="UP000632154"/>
    </source>
</evidence>
<dbReference type="EMBL" id="BNAL01000003">
    <property type="protein sequence ID" value="GHF95276.1"/>
    <property type="molecule type" value="Genomic_DNA"/>
</dbReference>
<dbReference type="PROSITE" id="PS51186">
    <property type="entry name" value="GNAT"/>
    <property type="match status" value="2"/>
</dbReference>
<evidence type="ECO:0000259" key="3">
    <source>
        <dbReference type="PROSITE" id="PS51186"/>
    </source>
</evidence>
<comment type="caution">
    <text evidence="4">The sequence shown here is derived from an EMBL/GenBank/DDBJ whole genome shotgun (WGS) entry which is preliminary data.</text>
</comment>
<keyword evidence="5" id="KW-1185">Reference proteome</keyword>
<dbReference type="Gene3D" id="3.40.630.30">
    <property type="match status" value="1"/>
</dbReference>
<dbReference type="Pfam" id="PF00583">
    <property type="entry name" value="Acetyltransf_1"/>
    <property type="match status" value="2"/>
</dbReference>
<reference evidence="5" key="1">
    <citation type="journal article" date="2019" name="Int. J. Syst. Evol. Microbiol.">
        <title>The Global Catalogue of Microorganisms (GCM) 10K type strain sequencing project: providing services to taxonomists for standard genome sequencing and annotation.</title>
        <authorList>
            <consortium name="The Broad Institute Genomics Platform"/>
            <consortium name="The Broad Institute Genome Sequencing Center for Infectious Disease"/>
            <person name="Wu L."/>
            <person name="Ma J."/>
        </authorList>
    </citation>
    <scope>NUCLEOTIDE SEQUENCE [LARGE SCALE GENOMIC DNA]</scope>
    <source>
        <strain evidence="5">CGMCC 1.18439</strain>
    </source>
</reference>
<dbReference type="SUPFAM" id="SSF55729">
    <property type="entry name" value="Acyl-CoA N-acyltransferases (Nat)"/>
    <property type="match status" value="2"/>
</dbReference>
<accession>A0ABQ3K1T9</accession>
<proteinExistence type="predicted"/>
<evidence type="ECO:0000313" key="4">
    <source>
        <dbReference type="EMBL" id="GHF95276.1"/>
    </source>
</evidence>
<dbReference type="RefSeq" id="WP_189642000.1">
    <property type="nucleotide sequence ID" value="NZ_BNAL01000003.1"/>
</dbReference>
<keyword evidence="1" id="KW-0808">Transferase</keyword>
<dbReference type="InterPro" id="IPR000182">
    <property type="entry name" value="GNAT_dom"/>
</dbReference>